<dbReference type="Pfam" id="PF08241">
    <property type="entry name" value="Methyltransf_11"/>
    <property type="match status" value="1"/>
</dbReference>
<dbReference type="OMA" id="MAVDNQE"/>
<organism evidence="9">
    <name type="scientific">Selaginella moellendorffii</name>
    <name type="common">Spikemoss</name>
    <dbReference type="NCBI Taxonomy" id="88036"/>
    <lineage>
        <taxon>Eukaryota</taxon>
        <taxon>Viridiplantae</taxon>
        <taxon>Streptophyta</taxon>
        <taxon>Embryophyta</taxon>
        <taxon>Tracheophyta</taxon>
        <taxon>Lycopodiopsida</taxon>
        <taxon>Selaginellales</taxon>
        <taxon>Selaginellaceae</taxon>
        <taxon>Selaginella</taxon>
    </lineage>
</organism>
<dbReference type="eggNOG" id="KOG1269">
    <property type="taxonomic scope" value="Eukaryota"/>
</dbReference>
<dbReference type="GO" id="GO:0032259">
    <property type="term" value="P:methylation"/>
    <property type="evidence" value="ECO:0007669"/>
    <property type="project" value="UniProtKB-UniRule"/>
</dbReference>
<dbReference type="InterPro" id="IPR029063">
    <property type="entry name" value="SAM-dependent_MTases_sf"/>
</dbReference>
<keyword evidence="2" id="KW-0017">Alkaloid metabolism</keyword>
<feature type="region of interest" description="SAM motif I" evidence="6">
    <location>
        <begin position="68"/>
        <end position="77"/>
    </location>
</feature>
<sequence length="291" mass="32839">MAVDNQELEVFYDEGCVVYEAVWGEHMHSGYFDAGNTRDFRAAQIRMLEELLAWAGVPDDEQSRPRNILDVGCGFGGTSRYLSNKYSANVTGIALSKYEIGRARAIAKAEGVCDKVAFQVADALSLPFEDNQYDLVWCMECADHIADKLKLMQEMTRVAKPGGWVVLTGWCHREFTHGETSLKKHELKILDKVRAAYLLPPWCQTSDYKVIAIDAGLQGVKVEDWTRHMLPFWGLLTAEIFTLRGAFKILTSGWAHLRASISLAYHFSYMDKGFKTGVFKYAVVMGKKDKK</sequence>
<keyword evidence="4 6" id="KW-0808">Transferase</keyword>
<feature type="region of interest" description="SAM motif III" evidence="6">
    <location>
        <begin position="158"/>
        <end position="167"/>
    </location>
</feature>
<dbReference type="InterPro" id="IPR050447">
    <property type="entry name" value="Erg6_SMT_methyltransf"/>
</dbReference>
<evidence type="ECO:0000256" key="4">
    <source>
        <dbReference type="ARBA" id="ARBA00022679"/>
    </source>
</evidence>
<dbReference type="InterPro" id="IPR025774">
    <property type="entry name" value="PiNMT-like"/>
</dbReference>
<evidence type="ECO:0000256" key="6">
    <source>
        <dbReference type="PROSITE-ProRule" id="PRU00914"/>
    </source>
</evidence>
<dbReference type="EMBL" id="GL377575">
    <property type="protein sequence ID" value="EFJ30342.1"/>
    <property type="molecule type" value="Genomic_DNA"/>
</dbReference>
<dbReference type="InterPro" id="IPR013216">
    <property type="entry name" value="Methyltransf_11"/>
</dbReference>
<feature type="region of interest" description="SAM motif II" evidence="6">
    <location>
        <begin position="131"/>
        <end position="139"/>
    </location>
</feature>
<dbReference type="GO" id="GO:0008757">
    <property type="term" value="F:S-adenosylmethionine-dependent methyltransferase activity"/>
    <property type="evidence" value="ECO:0007669"/>
    <property type="project" value="InterPro"/>
</dbReference>
<dbReference type="Gene3D" id="3.40.50.150">
    <property type="entry name" value="Vaccinia Virus protein VP39"/>
    <property type="match status" value="1"/>
</dbReference>
<dbReference type="SUPFAM" id="SSF53335">
    <property type="entry name" value="S-adenosyl-L-methionine-dependent methyltransferases"/>
    <property type="match status" value="1"/>
</dbReference>
<name>D8RAL6_SELML</name>
<keyword evidence="5 6" id="KW-0949">S-adenosyl-L-methionine</keyword>
<dbReference type="Gramene" id="EFJ30342">
    <property type="protein sequence ID" value="EFJ30342"/>
    <property type="gene ID" value="SELMODRAFT_145351"/>
</dbReference>
<evidence type="ECO:0000313" key="8">
    <source>
        <dbReference type="EMBL" id="EFJ30342.1"/>
    </source>
</evidence>
<comment type="similarity">
    <text evidence="6">Belongs to the class I-like SAM-binding methyltransferase superfamily. gTMT family.</text>
</comment>
<reference evidence="8 9" key="1">
    <citation type="journal article" date="2011" name="Science">
        <title>The Selaginella genome identifies genetic changes associated with the evolution of vascular plants.</title>
        <authorList>
            <person name="Banks J.A."/>
            <person name="Nishiyama T."/>
            <person name="Hasebe M."/>
            <person name="Bowman J.L."/>
            <person name="Gribskov M."/>
            <person name="dePamphilis C."/>
            <person name="Albert V.A."/>
            <person name="Aono N."/>
            <person name="Aoyama T."/>
            <person name="Ambrose B.A."/>
            <person name="Ashton N.W."/>
            <person name="Axtell M.J."/>
            <person name="Barker E."/>
            <person name="Barker M.S."/>
            <person name="Bennetzen J.L."/>
            <person name="Bonawitz N.D."/>
            <person name="Chapple C."/>
            <person name="Cheng C."/>
            <person name="Correa L.G."/>
            <person name="Dacre M."/>
            <person name="DeBarry J."/>
            <person name="Dreyer I."/>
            <person name="Elias M."/>
            <person name="Engstrom E.M."/>
            <person name="Estelle M."/>
            <person name="Feng L."/>
            <person name="Finet C."/>
            <person name="Floyd S.K."/>
            <person name="Frommer W.B."/>
            <person name="Fujita T."/>
            <person name="Gramzow L."/>
            <person name="Gutensohn M."/>
            <person name="Harholt J."/>
            <person name="Hattori M."/>
            <person name="Heyl A."/>
            <person name="Hirai T."/>
            <person name="Hiwatashi Y."/>
            <person name="Ishikawa M."/>
            <person name="Iwata M."/>
            <person name="Karol K.G."/>
            <person name="Koehler B."/>
            <person name="Kolukisaoglu U."/>
            <person name="Kubo M."/>
            <person name="Kurata T."/>
            <person name="Lalonde S."/>
            <person name="Li K."/>
            <person name="Li Y."/>
            <person name="Litt A."/>
            <person name="Lyons E."/>
            <person name="Manning G."/>
            <person name="Maruyama T."/>
            <person name="Michael T.P."/>
            <person name="Mikami K."/>
            <person name="Miyazaki S."/>
            <person name="Morinaga S."/>
            <person name="Murata T."/>
            <person name="Mueller-Roeber B."/>
            <person name="Nelson D.R."/>
            <person name="Obara M."/>
            <person name="Oguri Y."/>
            <person name="Olmstead R.G."/>
            <person name="Onodera N."/>
            <person name="Petersen B.L."/>
            <person name="Pils B."/>
            <person name="Prigge M."/>
            <person name="Rensing S.A."/>
            <person name="Riano-Pachon D.M."/>
            <person name="Roberts A.W."/>
            <person name="Sato Y."/>
            <person name="Scheller H.V."/>
            <person name="Schulz B."/>
            <person name="Schulz C."/>
            <person name="Shakirov E.V."/>
            <person name="Shibagaki N."/>
            <person name="Shinohara N."/>
            <person name="Shippen D.E."/>
            <person name="Soerensen I."/>
            <person name="Sotooka R."/>
            <person name="Sugimoto N."/>
            <person name="Sugita M."/>
            <person name="Sumikawa N."/>
            <person name="Tanurdzic M."/>
            <person name="Theissen G."/>
            <person name="Ulvskov P."/>
            <person name="Wakazuki S."/>
            <person name="Weng J.K."/>
            <person name="Willats W.W."/>
            <person name="Wipf D."/>
            <person name="Wolf P.G."/>
            <person name="Yang L."/>
            <person name="Zimmer A.D."/>
            <person name="Zhu Q."/>
            <person name="Mitros T."/>
            <person name="Hellsten U."/>
            <person name="Loque D."/>
            <person name="Otillar R."/>
            <person name="Salamov A."/>
            <person name="Schmutz J."/>
            <person name="Shapiro H."/>
            <person name="Lindquist E."/>
            <person name="Lucas S."/>
            <person name="Rokhsar D."/>
            <person name="Grigoriev I.V."/>
        </authorList>
    </citation>
    <scope>NUCLEOTIDE SEQUENCE [LARGE SCALE GENOMIC DNA]</scope>
</reference>
<dbReference type="STRING" id="88036.D8RAL6"/>
<dbReference type="PANTHER" id="PTHR44068:SF11">
    <property type="entry name" value="GERANYL DIPHOSPHATE 2-C-METHYLTRANSFERASE"/>
    <property type="match status" value="1"/>
</dbReference>
<keyword evidence="9" id="KW-1185">Reference proteome</keyword>
<dbReference type="CDD" id="cd02440">
    <property type="entry name" value="AdoMet_MTases"/>
    <property type="match status" value="1"/>
</dbReference>
<dbReference type="HOGENOM" id="CLU_039068_0_1_1"/>
<dbReference type="GO" id="GO:0008168">
    <property type="term" value="F:methyltransferase activity"/>
    <property type="evidence" value="ECO:0000318"/>
    <property type="project" value="GO_Central"/>
</dbReference>
<evidence type="ECO:0000256" key="1">
    <source>
        <dbReference type="ARBA" id="ARBA00004913"/>
    </source>
</evidence>
<dbReference type="GO" id="GO:0009820">
    <property type="term" value="P:alkaloid metabolic process"/>
    <property type="evidence" value="ECO:0007669"/>
    <property type="project" value="UniProtKB-KW"/>
</dbReference>
<protein>
    <recommendedName>
        <fullName evidence="7">Methyltransferase type 11 domain-containing protein</fullName>
    </recommendedName>
</protein>
<dbReference type="KEGG" id="smo:SELMODRAFT_145351"/>
<dbReference type="InParanoid" id="D8RAL6"/>
<dbReference type="Proteomes" id="UP000001514">
    <property type="component" value="Unassembled WGS sequence"/>
</dbReference>
<dbReference type="PROSITE" id="PS51581">
    <property type="entry name" value="SAM_GTMT"/>
    <property type="match status" value="1"/>
</dbReference>
<evidence type="ECO:0000256" key="2">
    <source>
        <dbReference type="ARBA" id="ARBA00022589"/>
    </source>
</evidence>
<dbReference type="OrthoDB" id="8300214at2759"/>
<evidence type="ECO:0000256" key="3">
    <source>
        <dbReference type="ARBA" id="ARBA00022603"/>
    </source>
</evidence>
<dbReference type="AlphaFoldDB" id="D8RAL6"/>
<comment type="pathway">
    <text evidence="1">Alkaloid biosynthesis.</text>
</comment>
<evidence type="ECO:0000313" key="9">
    <source>
        <dbReference type="Proteomes" id="UP000001514"/>
    </source>
</evidence>
<keyword evidence="3 6" id="KW-0489">Methyltransferase</keyword>
<proteinExistence type="inferred from homology"/>
<evidence type="ECO:0000256" key="5">
    <source>
        <dbReference type="ARBA" id="ARBA00022691"/>
    </source>
</evidence>
<accession>D8RAL6</accession>
<dbReference type="PANTHER" id="PTHR44068">
    <property type="entry name" value="ZGC:194242"/>
    <property type="match status" value="1"/>
</dbReference>
<feature type="domain" description="Methyltransferase type 11" evidence="7">
    <location>
        <begin position="69"/>
        <end position="167"/>
    </location>
</feature>
<gene>
    <name evidence="8" type="ORF">SELMODRAFT_145351</name>
</gene>
<evidence type="ECO:0000259" key="7">
    <source>
        <dbReference type="Pfam" id="PF08241"/>
    </source>
</evidence>